<dbReference type="SUPFAM" id="SSF48208">
    <property type="entry name" value="Six-hairpin glycosidases"/>
    <property type="match status" value="1"/>
</dbReference>
<evidence type="ECO:0000313" key="2">
    <source>
        <dbReference type="Proteomes" id="UP000642673"/>
    </source>
</evidence>
<protein>
    <recommendedName>
        <fullName evidence="3">Sugar ABC transporter permease</fullName>
    </recommendedName>
</protein>
<dbReference type="InterPro" id="IPR008928">
    <property type="entry name" value="6-hairpin_glycosidase_sf"/>
</dbReference>
<evidence type="ECO:0008006" key="3">
    <source>
        <dbReference type="Google" id="ProtNLM"/>
    </source>
</evidence>
<dbReference type="InterPro" id="IPR012341">
    <property type="entry name" value="6hp_glycosidase-like_sf"/>
</dbReference>
<accession>A0ABQ3F5D5</accession>
<name>A0ABQ3F5D5_9ACTN</name>
<evidence type="ECO:0000313" key="1">
    <source>
        <dbReference type="EMBL" id="GHB85052.1"/>
    </source>
</evidence>
<proteinExistence type="predicted"/>
<dbReference type="Proteomes" id="UP000642673">
    <property type="component" value="Unassembled WGS sequence"/>
</dbReference>
<organism evidence="1 2">
    <name type="scientific">Streptomyces cirratus</name>
    <dbReference type="NCBI Taxonomy" id="68187"/>
    <lineage>
        <taxon>Bacteria</taxon>
        <taxon>Bacillati</taxon>
        <taxon>Actinomycetota</taxon>
        <taxon>Actinomycetes</taxon>
        <taxon>Kitasatosporales</taxon>
        <taxon>Streptomycetaceae</taxon>
        <taxon>Streptomyces</taxon>
    </lineage>
</organism>
<keyword evidence="2" id="KW-1185">Reference proteome</keyword>
<comment type="caution">
    <text evidence="1">The sequence shown here is derived from an EMBL/GenBank/DDBJ whole genome shotgun (WGS) entry which is preliminary data.</text>
</comment>
<dbReference type="EMBL" id="BMVP01000027">
    <property type="protein sequence ID" value="GHB85052.1"/>
    <property type="molecule type" value="Genomic_DNA"/>
</dbReference>
<reference evidence="2" key="1">
    <citation type="journal article" date="2019" name="Int. J. Syst. Evol. Microbiol.">
        <title>The Global Catalogue of Microorganisms (GCM) 10K type strain sequencing project: providing services to taxonomists for standard genome sequencing and annotation.</title>
        <authorList>
            <consortium name="The Broad Institute Genomics Platform"/>
            <consortium name="The Broad Institute Genome Sequencing Center for Infectious Disease"/>
            <person name="Wu L."/>
            <person name="Ma J."/>
        </authorList>
    </citation>
    <scope>NUCLEOTIDE SEQUENCE [LARGE SCALE GENOMIC DNA]</scope>
    <source>
        <strain evidence="2">JCM 4738</strain>
    </source>
</reference>
<sequence>MSSTDWADRALAAVMARVVATGAQVGARFPLYADPRDGSWTTTGRGSWAGGFWAGLLWLRARYSGHDADRRAAAECTARLEGWTGADTATRGLILWYGTALAEGDEEATALAGRAARACLQDFDPEAGIVPWGGAFGGPRMLARVDGVPGMVPLLVRAGPAGAAIAAAHLDRHLGLCLGRTGDPRPPAWQFDEADGTWSPLEEPRPGWSRGRAWLLLAIADALLRPDVTAHSSANLVEAAERLMAQGDVVTGRLIPPAEGADPDGPLDTSAAAITAVALLKLARVPGAWTDACSYRGVAILSRLAEAHLSREGDGLPAGMLLDGCYDAGKGLAVRHELVWGDFFLALGLASLDGLVDITRV</sequence>
<dbReference type="RefSeq" id="WP_229874225.1">
    <property type="nucleotide sequence ID" value="NZ_BMVP01000027.1"/>
</dbReference>
<dbReference type="Gene3D" id="1.50.10.10">
    <property type="match status" value="1"/>
</dbReference>
<gene>
    <name evidence="1" type="ORF">GCM10010347_65010</name>
</gene>